<reference evidence="3" key="1">
    <citation type="submission" date="2015-07" db="EMBL/GenBank/DDBJ databases">
        <title>Complete genome sequence and phylogenetic analysis of Limnochorda pilosa.</title>
        <authorList>
            <person name="Watanabe M."/>
            <person name="Kojima H."/>
            <person name="Fukui M."/>
        </authorList>
    </citation>
    <scope>NUCLEOTIDE SEQUENCE [LARGE SCALE GENOMIC DNA]</scope>
    <source>
        <strain evidence="3">HC45</strain>
    </source>
</reference>
<dbReference type="InterPro" id="IPR003141">
    <property type="entry name" value="Pol/His_phosphatase_N"/>
</dbReference>
<feature type="domain" description="Polymerase/histidinol phosphatase N-terminal" evidence="1">
    <location>
        <begin position="20"/>
        <end position="99"/>
    </location>
</feature>
<dbReference type="InterPro" id="IPR016195">
    <property type="entry name" value="Pol/histidinol_Pase-like"/>
</dbReference>
<evidence type="ECO:0000313" key="3">
    <source>
        <dbReference type="Proteomes" id="UP000065807"/>
    </source>
</evidence>
<dbReference type="InterPro" id="IPR004013">
    <property type="entry name" value="PHP_dom"/>
</dbReference>
<evidence type="ECO:0000313" key="2">
    <source>
        <dbReference type="EMBL" id="BAS26770.1"/>
    </source>
</evidence>
<dbReference type="SUPFAM" id="SSF89550">
    <property type="entry name" value="PHP domain-like"/>
    <property type="match status" value="1"/>
</dbReference>
<sequence>MGRGGEAVSDGSASEWILQRDMHVHSGYSDGEDDFEAIIARAVDIGVRRLAVTDHFEIGRPNSVRVPPDQYLHAFRQAQDLAARKGVDLLLGVETGVAGGRLLCPDQVLAAADLVVASVHEIRPGECGFSPADLADLPEEEYWACYQRQVLQAARAEFVDVLGHVEGYLPARWSRYPGALDFAGRRRAEAEIVRRFFPLSFYRELAAILRIRGVAVELHGMSCSPRLEVARILREEGCTFSIGSDAHALHDLGHVGHAARVAGVLGLGPRDFHPLCR</sequence>
<dbReference type="Proteomes" id="UP000065807">
    <property type="component" value="Chromosome"/>
</dbReference>
<gene>
    <name evidence="2" type="ORF">LIP_0913</name>
</gene>
<dbReference type="KEGG" id="lpil:LIP_0913"/>
<dbReference type="STRING" id="1555112.LIP_0913"/>
<keyword evidence="3" id="KW-1185">Reference proteome</keyword>
<dbReference type="Pfam" id="PF02811">
    <property type="entry name" value="PHP"/>
    <property type="match status" value="1"/>
</dbReference>
<dbReference type="GO" id="GO:0008270">
    <property type="term" value="F:zinc ion binding"/>
    <property type="evidence" value="ECO:0007669"/>
    <property type="project" value="TreeGrafter"/>
</dbReference>
<dbReference type="InterPro" id="IPR050243">
    <property type="entry name" value="PHP_phosphatase"/>
</dbReference>
<dbReference type="PANTHER" id="PTHR36928:SF1">
    <property type="entry name" value="PHOSPHATASE YCDX-RELATED"/>
    <property type="match status" value="1"/>
</dbReference>
<dbReference type="Gene3D" id="3.20.20.140">
    <property type="entry name" value="Metal-dependent hydrolases"/>
    <property type="match status" value="1"/>
</dbReference>
<dbReference type="GO" id="GO:0005829">
    <property type="term" value="C:cytosol"/>
    <property type="evidence" value="ECO:0007669"/>
    <property type="project" value="TreeGrafter"/>
</dbReference>
<proteinExistence type="predicted"/>
<reference evidence="3" key="2">
    <citation type="journal article" date="2016" name="Int. J. Syst. Evol. Microbiol.">
        <title>Complete genome sequence and cell structure of Limnochorda pilosa, a Gram-negative spore-former within the phylum Firmicutes.</title>
        <authorList>
            <person name="Watanabe M."/>
            <person name="Kojima H."/>
            <person name="Fukui M."/>
        </authorList>
    </citation>
    <scope>NUCLEOTIDE SEQUENCE [LARGE SCALE GENOMIC DNA]</scope>
    <source>
        <strain evidence="3">HC45</strain>
    </source>
</reference>
<evidence type="ECO:0000259" key="1">
    <source>
        <dbReference type="SMART" id="SM00481"/>
    </source>
</evidence>
<dbReference type="GO" id="GO:0042578">
    <property type="term" value="F:phosphoric ester hydrolase activity"/>
    <property type="evidence" value="ECO:0007669"/>
    <property type="project" value="TreeGrafter"/>
</dbReference>
<dbReference type="SMART" id="SM00481">
    <property type="entry name" value="POLIIIAc"/>
    <property type="match status" value="1"/>
</dbReference>
<dbReference type="AlphaFoldDB" id="A0A0K2SI59"/>
<name>A0A0K2SI59_LIMPI</name>
<organism evidence="2 3">
    <name type="scientific">Limnochorda pilosa</name>
    <dbReference type="NCBI Taxonomy" id="1555112"/>
    <lineage>
        <taxon>Bacteria</taxon>
        <taxon>Bacillati</taxon>
        <taxon>Bacillota</taxon>
        <taxon>Limnochordia</taxon>
        <taxon>Limnochordales</taxon>
        <taxon>Limnochordaceae</taxon>
        <taxon>Limnochorda</taxon>
    </lineage>
</organism>
<protein>
    <recommendedName>
        <fullName evidence="1">Polymerase/histidinol phosphatase N-terminal domain-containing protein</fullName>
    </recommendedName>
</protein>
<accession>A0A0K2SI59</accession>
<dbReference type="PANTHER" id="PTHR36928">
    <property type="entry name" value="PHOSPHATASE YCDX-RELATED"/>
    <property type="match status" value="1"/>
</dbReference>
<dbReference type="EMBL" id="AP014924">
    <property type="protein sequence ID" value="BAS26770.1"/>
    <property type="molecule type" value="Genomic_DNA"/>
</dbReference>